<gene>
    <name evidence="1" type="ORF">AKAME5_002828900</name>
</gene>
<dbReference type="EMBL" id="BRZM01003869">
    <property type="protein sequence ID" value="GLD52963.1"/>
    <property type="molecule type" value="Genomic_DNA"/>
</dbReference>
<sequence>GPHIASVTLAAYECGSVDFPEPPYPDQIVCPQHETSERGSNAEQVGVEAAGVGSAAFQGSISLWTIISKVRLEACMWPGMASAEACQLYSWRHLLRPRFQSTPANIPPSFCQPPTDDET</sequence>
<keyword evidence="2" id="KW-1185">Reference proteome</keyword>
<accession>A0AAD3MEE4</accession>
<reference evidence="1" key="1">
    <citation type="submission" date="2022-08" db="EMBL/GenBank/DDBJ databases">
        <title>Genome sequencing of akame (Lates japonicus).</title>
        <authorList>
            <person name="Hashiguchi Y."/>
            <person name="Takahashi H."/>
        </authorList>
    </citation>
    <scope>NUCLEOTIDE SEQUENCE</scope>
    <source>
        <strain evidence="1">Kochi</strain>
    </source>
</reference>
<comment type="caution">
    <text evidence="1">The sequence shown here is derived from an EMBL/GenBank/DDBJ whole genome shotgun (WGS) entry which is preliminary data.</text>
</comment>
<organism evidence="1 2">
    <name type="scientific">Lates japonicus</name>
    <name type="common">Japanese lates</name>
    <dbReference type="NCBI Taxonomy" id="270547"/>
    <lineage>
        <taxon>Eukaryota</taxon>
        <taxon>Metazoa</taxon>
        <taxon>Chordata</taxon>
        <taxon>Craniata</taxon>
        <taxon>Vertebrata</taxon>
        <taxon>Euteleostomi</taxon>
        <taxon>Actinopterygii</taxon>
        <taxon>Neopterygii</taxon>
        <taxon>Teleostei</taxon>
        <taxon>Neoteleostei</taxon>
        <taxon>Acanthomorphata</taxon>
        <taxon>Carangaria</taxon>
        <taxon>Carangaria incertae sedis</taxon>
        <taxon>Centropomidae</taxon>
        <taxon>Lates</taxon>
    </lineage>
</organism>
<evidence type="ECO:0000313" key="2">
    <source>
        <dbReference type="Proteomes" id="UP001279410"/>
    </source>
</evidence>
<protein>
    <submittedName>
        <fullName evidence="1">Vacuole membrane protein 1-like protein</fullName>
    </submittedName>
</protein>
<name>A0AAD3MEE4_LATJO</name>
<feature type="non-terminal residue" evidence="1">
    <location>
        <position position="1"/>
    </location>
</feature>
<dbReference type="Proteomes" id="UP001279410">
    <property type="component" value="Unassembled WGS sequence"/>
</dbReference>
<proteinExistence type="predicted"/>
<evidence type="ECO:0000313" key="1">
    <source>
        <dbReference type="EMBL" id="GLD52963.1"/>
    </source>
</evidence>
<dbReference type="AlphaFoldDB" id="A0AAD3MEE4"/>